<dbReference type="EMBL" id="CAJOBC010008253">
    <property type="protein sequence ID" value="CAF3956594.1"/>
    <property type="molecule type" value="Genomic_DNA"/>
</dbReference>
<proteinExistence type="predicted"/>
<evidence type="ECO:0000313" key="8">
    <source>
        <dbReference type="EMBL" id="CAF1192335.1"/>
    </source>
</evidence>
<accession>A0A814VTP6</accession>
<dbReference type="GO" id="GO:0016020">
    <property type="term" value="C:membrane"/>
    <property type="evidence" value="ECO:0007669"/>
    <property type="project" value="UniProtKB-SubCell"/>
</dbReference>
<dbReference type="SUPFAM" id="SSF63712">
    <property type="entry name" value="Nicotinic receptor ligand binding domain-like"/>
    <property type="match status" value="1"/>
</dbReference>
<dbReference type="InterPro" id="IPR006201">
    <property type="entry name" value="Neur_channel"/>
</dbReference>
<dbReference type="GO" id="GO:0004888">
    <property type="term" value="F:transmembrane signaling receptor activity"/>
    <property type="evidence" value="ECO:0007669"/>
    <property type="project" value="InterPro"/>
</dbReference>
<gene>
    <name evidence="8" type="ORF">GPM918_LOCUS23274</name>
    <name evidence="9" type="ORF">SRO942_LOCUS23273</name>
</gene>
<organism evidence="8 10">
    <name type="scientific">Didymodactylos carnosus</name>
    <dbReference type="NCBI Taxonomy" id="1234261"/>
    <lineage>
        <taxon>Eukaryota</taxon>
        <taxon>Metazoa</taxon>
        <taxon>Spiralia</taxon>
        <taxon>Gnathifera</taxon>
        <taxon>Rotifera</taxon>
        <taxon>Eurotatoria</taxon>
        <taxon>Bdelloidea</taxon>
        <taxon>Philodinida</taxon>
        <taxon>Philodinidae</taxon>
        <taxon>Didymodactylos</taxon>
    </lineage>
</organism>
<dbReference type="Proteomes" id="UP000663829">
    <property type="component" value="Unassembled WGS sequence"/>
</dbReference>
<dbReference type="EMBL" id="CAJNOQ010008252">
    <property type="protein sequence ID" value="CAF1192335.1"/>
    <property type="molecule type" value="Genomic_DNA"/>
</dbReference>
<feature type="transmembrane region" description="Helical" evidence="5">
    <location>
        <begin position="360"/>
        <end position="383"/>
    </location>
</feature>
<name>A0A814VTP6_9BILA</name>
<dbReference type="CDD" id="cd19051">
    <property type="entry name" value="LGIC_TM_cation"/>
    <property type="match status" value="1"/>
</dbReference>
<dbReference type="InterPro" id="IPR006029">
    <property type="entry name" value="Neurotrans-gated_channel_TM"/>
</dbReference>
<evidence type="ECO:0000313" key="10">
    <source>
        <dbReference type="Proteomes" id="UP000663829"/>
    </source>
</evidence>
<keyword evidence="10" id="KW-1185">Reference proteome</keyword>
<keyword evidence="3 5" id="KW-1133">Transmembrane helix</keyword>
<feature type="domain" description="Neurotransmitter-gated ion-channel transmembrane" evidence="7">
    <location>
        <begin position="128"/>
        <end position="375"/>
    </location>
</feature>
<dbReference type="AlphaFoldDB" id="A0A814VTP6"/>
<feature type="domain" description="Neurotransmitter-gated ion-channel ligand-binding" evidence="6">
    <location>
        <begin position="4"/>
        <end position="100"/>
    </location>
</feature>
<dbReference type="GO" id="GO:0005230">
    <property type="term" value="F:extracellular ligand-gated monoatomic ion channel activity"/>
    <property type="evidence" value="ECO:0007669"/>
    <property type="project" value="InterPro"/>
</dbReference>
<comment type="subcellular location">
    <subcellularLocation>
        <location evidence="1">Membrane</location>
        <topology evidence="1">Multi-pass membrane protein</topology>
    </subcellularLocation>
</comment>
<dbReference type="PANTHER" id="PTHR18945">
    <property type="entry name" value="NEUROTRANSMITTER GATED ION CHANNEL"/>
    <property type="match status" value="1"/>
</dbReference>
<dbReference type="Proteomes" id="UP000681722">
    <property type="component" value="Unassembled WGS sequence"/>
</dbReference>
<evidence type="ECO:0000256" key="1">
    <source>
        <dbReference type="ARBA" id="ARBA00004141"/>
    </source>
</evidence>
<evidence type="ECO:0000256" key="5">
    <source>
        <dbReference type="SAM" id="Phobius"/>
    </source>
</evidence>
<dbReference type="Gene3D" id="1.20.58.390">
    <property type="entry name" value="Neurotransmitter-gated ion-channel transmembrane domain"/>
    <property type="match status" value="2"/>
</dbReference>
<evidence type="ECO:0000256" key="2">
    <source>
        <dbReference type="ARBA" id="ARBA00022692"/>
    </source>
</evidence>
<reference evidence="8" key="1">
    <citation type="submission" date="2021-02" db="EMBL/GenBank/DDBJ databases">
        <authorList>
            <person name="Nowell W R."/>
        </authorList>
    </citation>
    <scope>NUCLEOTIDE SEQUENCE</scope>
</reference>
<dbReference type="Pfam" id="PF02931">
    <property type="entry name" value="Neur_chan_LBD"/>
    <property type="match status" value="1"/>
</dbReference>
<dbReference type="Gene3D" id="2.70.170.10">
    <property type="entry name" value="Neurotransmitter-gated ion-channel ligand-binding domain"/>
    <property type="match status" value="1"/>
</dbReference>
<evidence type="ECO:0000259" key="7">
    <source>
        <dbReference type="Pfam" id="PF02932"/>
    </source>
</evidence>
<feature type="transmembrane region" description="Helical" evidence="5">
    <location>
        <begin position="132"/>
        <end position="150"/>
    </location>
</feature>
<dbReference type="InterPro" id="IPR038050">
    <property type="entry name" value="Neuro_actylchol_rec"/>
</dbReference>
<evidence type="ECO:0000313" key="9">
    <source>
        <dbReference type="EMBL" id="CAF3956594.1"/>
    </source>
</evidence>
<sequence>MSDEQRLFYNLMKNYEKAVRPVRKATDSVVVKLGITLTQIMDIEWKDAFFKWSPNDYNQLKKFRIPCKYIWLPDIVLYNSADDYTQGYMQSLAMIEYDGKFGSWSYDSTQVALVNRSDSVDMTNYVDNGEKVSLGLTVLLAFSVFMLLIAESMPATSEFIPLIGIYFTIVMGLTSGSVLLAVMILNIHLYGSSLTPVPKPLRKLLFIRLAPVLCVKLHCATLHTKEPKNSRSTGQRPRSTTVYNAVFLGEQDLINDHHIFNSTYLNSNHVNTTTSVATSNIENNASYLSNTNSPLNETKRFPHEFKYTNTDSIPTVHTLQECKSLLGELNRIILNDKPERIEEDEISRDWQNVALVIDRLLFYTYIIFTVLVTLITLVIAPLMKTIPLLPEERQLNLTKYT</sequence>
<protein>
    <submittedName>
        <fullName evidence="8">Uncharacterized protein</fullName>
    </submittedName>
</protein>
<dbReference type="InterPro" id="IPR036734">
    <property type="entry name" value="Neur_chan_lig-bd_sf"/>
</dbReference>
<dbReference type="SUPFAM" id="SSF90112">
    <property type="entry name" value="Neurotransmitter-gated ion-channel transmembrane pore"/>
    <property type="match status" value="1"/>
</dbReference>
<feature type="transmembrane region" description="Helical" evidence="5">
    <location>
        <begin position="162"/>
        <end position="185"/>
    </location>
</feature>
<keyword evidence="2 5" id="KW-0812">Transmembrane</keyword>
<dbReference type="InterPro" id="IPR036719">
    <property type="entry name" value="Neuro-gated_channel_TM_sf"/>
</dbReference>
<dbReference type="InterPro" id="IPR006202">
    <property type="entry name" value="Neur_chan_lig-bd"/>
</dbReference>
<evidence type="ECO:0000256" key="4">
    <source>
        <dbReference type="ARBA" id="ARBA00023136"/>
    </source>
</evidence>
<dbReference type="Pfam" id="PF02932">
    <property type="entry name" value="Neur_chan_memb"/>
    <property type="match status" value="1"/>
</dbReference>
<keyword evidence="4 5" id="KW-0472">Membrane</keyword>
<evidence type="ECO:0000259" key="6">
    <source>
        <dbReference type="Pfam" id="PF02931"/>
    </source>
</evidence>
<evidence type="ECO:0000256" key="3">
    <source>
        <dbReference type="ARBA" id="ARBA00022989"/>
    </source>
</evidence>
<dbReference type="OrthoDB" id="5975154at2759"/>
<comment type="caution">
    <text evidence="8">The sequence shown here is derived from an EMBL/GenBank/DDBJ whole genome shotgun (WGS) entry which is preliminary data.</text>
</comment>